<dbReference type="EMBL" id="FNAV01000003">
    <property type="protein sequence ID" value="SDE36831.1"/>
    <property type="molecule type" value="Genomic_DNA"/>
</dbReference>
<dbReference type="PANTHER" id="PTHR45947">
    <property type="entry name" value="SULFOQUINOVOSYL TRANSFERASE SQD2"/>
    <property type="match status" value="1"/>
</dbReference>
<dbReference type="AlphaFoldDB" id="A0A1G7CC17"/>
<dbReference type="InterPro" id="IPR050194">
    <property type="entry name" value="Glycosyltransferase_grp1"/>
</dbReference>
<dbReference type="STRING" id="282683.SAMN04488105_10356"/>
<dbReference type="RefSeq" id="WP_089956031.1">
    <property type="nucleotide sequence ID" value="NZ_FNAV01000003.1"/>
</dbReference>
<dbReference type="SUPFAM" id="SSF53756">
    <property type="entry name" value="UDP-Glycosyltransferase/glycogen phosphorylase"/>
    <property type="match status" value="1"/>
</dbReference>
<dbReference type="Gene3D" id="3.40.50.2000">
    <property type="entry name" value="Glycogen Phosphorylase B"/>
    <property type="match status" value="2"/>
</dbReference>
<dbReference type="Proteomes" id="UP000198994">
    <property type="component" value="Unassembled WGS sequence"/>
</dbReference>
<sequence length="337" mass="36744">MTDRPLVLHLVDDTTAGGVTRVLDFIRTNPDMAATARHEVQVVARNRSIPALSADMIVSHLSISWRSLPVLIALRARHAGLPLVHVEHSYTETFTALNVPFKVRFFTLLRNAYALFDRVVAVSEEQGAWMRRRGLVSREALQVIRSAVDLGRFRALPAPAGPALRIGAIGRLNRQKGFDVLIEAFRELTSPEISLHFHGTGSEEQALRALAKGDPRIQFHGHSAVPEEALASVDVIAMPSRWEAFGLVALEARAAGRRLVVSDLDGLKDSAGIEAQFVTGHGVQDWRLALKAALDAGTAAPARAPGAEQEFADRWNHLVQLCLDRGEPLTRVAGGRA</sequence>
<dbReference type="Pfam" id="PF13439">
    <property type="entry name" value="Glyco_transf_4"/>
    <property type="match status" value="1"/>
</dbReference>
<accession>A0A1G7CC17</accession>
<proteinExistence type="predicted"/>
<protein>
    <submittedName>
        <fullName evidence="2">Glycosyltransferase involved in cell wall bisynthesis</fullName>
    </submittedName>
</protein>
<evidence type="ECO:0000259" key="1">
    <source>
        <dbReference type="Pfam" id="PF13439"/>
    </source>
</evidence>
<keyword evidence="2" id="KW-0808">Transferase</keyword>
<dbReference type="PANTHER" id="PTHR45947:SF3">
    <property type="entry name" value="SULFOQUINOVOSYL TRANSFERASE SQD2"/>
    <property type="match status" value="1"/>
</dbReference>
<reference evidence="3" key="1">
    <citation type="submission" date="2016-10" db="EMBL/GenBank/DDBJ databases">
        <authorList>
            <person name="Varghese N."/>
            <person name="Submissions S."/>
        </authorList>
    </citation>
    <scope>NUCLEOTIDE SEQUENCE [LARGE SCALE GENOMIC DNA]</scope>
    <source>
        <strain evidence="3">DSM 10146</strain>
    </source>
</reference>
<dbReference type="GO" id="GO:0016757">
    <property type="term" value="F:glycosyltransferase activity"/>
    <property type="evidence" value="ECO:0007669"/>
    <property type="project" value="UniProtKB-ARBA"/>
</dbReference>
<feature type="domain" description="Glycosyltransferase subfamily 4-like N-terminal" evidence="1">
    <location>
        <begin position="54"/>
        <end position="152"/>
    </location>
</feature>
<gene>
    <name evidence="2" type="ORF">SAMN04488105_10356</name>
</gene>
<keyword evidence="3" id="KW-1185">Reference proteome</keyword>
<dbReference type="Pfam" id="PF13692">
    <property type="entry name" value="Glyco_trans_1_4"/>
    <property type="match status" value="1"/>
</dbReference>
<dbReference type="OrthoDB" id="529131at2"/>
<dbReference type="InterPro" id="IPR028098">
    <property type="entry name" value="Glyco_trans_4-like_N"/>
</dbReference>
<organism evidence="2 3">
    <name type="scientific">Salipiger thiooxidans</name>
    <dbReference type="NCBI Taxonomy" id="282683"/>
    <lineage>
        <taxon>Bacteria</taxon>
        <taxon>Pseudomonadati</taxon>
        <taxon>Pseudomonadota</taxon>
        <taxon>Alphaproteobacteria</taxon>
        <taxon>Rhodobacterales</taxon>
        <taxon>Roseobacteraceae</taxon>
        <taxon>Salipiger</taxon>
    </lineage>
</organism>
<evidence type="ECO:0000313" key="2">
    <source>
        <dbReference type="EMBL" id="SDE36831.1"/>
    </source>
</evidence>
<name>A0A1G7CC17_9RHOB</name>
<evidence type="ECO:0000313" key="3">
    <source>
        <dbReference type="Proteomes" id="UP000198994"/>
    </source>
</evidence>